<dbReference type="Pfam" id="PF01557">
    <property type="entry name" value="FAA_hydrolase"/>
    <property type="match status" value="1"/>
</dbReference>
<dbReference type="PANTHER" id="PTHR11820">
    <property type="entry name" value="ACYLPYRUVASE"/>
    <property type="match status" value="1"/>
</dbReference>
<accession>A0ABT9BC30</accession>
<reference evidence="3" key="1">
    <citation type="submission" date="2023-07" db="EMBL/GenBank/DDBJ databases">
        <authorList>
            <person name="Kim M.K."/>
        </authorList>
    </citation>
    <scope>NUCLEOTIDE SEQUENCE</scope>
    <source>
        <strain evidence="3">ASUV-10-1</strain>
    </source>
</reference>
<dbReference type="SUPFAM" id="SSF56529">
    <property type="entry name" value="FAH"/>
    <property type="match status" value="1"/>
</dbReference>
<dbReference type="Gene3D" id="3.90.850.10">
    <property type="entry name" value="Fumarylacetoacetase-like, C-terminal domain"/>
    <property type="match status" value="1"/>
</dbReference>
<dbReference type="PANTHER" id="PTHR11820:SF7">
    <property type="entry name" value="ACYLPYRUVASE FAHD1, MITOCHONDRIAL"/>
    <property type="match status" value="1"/>
</dbReference>
<dbReference type="Proteomes" id="UP001176429">
    <property type="component" value="Unassembled WGS sequence"/>
</dbReference>
<protein>
    <submittedName>
        <fullName evidence="3">Fumarylacetoacetate hydrolase family protein</fullName>
    </submittedName>
</protein>
<dbReference type="EMBL" id="JAUQSY010000008">
    <property type="protein sequence ID" value="MDO7875747.1"/>
    <property type="molecule type" value="Genomic_DNA"/>
</dbReference>
<proteinExistence type="predicted"/>
<dbReference type="RefSeq" id="WP_305007066.1">
    <property type="nucleotide sequence ID" value="NZ_JAUQSY010000008.1"/>
</dbReference>
<evidence type="ECO:0000313" key="4">
    <source>
        <dbReference type="Proteomes" id="UP001176429"/>
    </source>
</evidence>
<organism evidence="3 4">
    <name type="scientific">Hymenobacter aranciens</name>
    <dbReference type="NCBI Taxonomy" id="3063996"/>
    <lineage>
        <taxon>Bacteria</taxon>
        <taxon>Pseudomonadati</taxon>
        <taxon>Bacteroidota</taxon>
        <taxon>Cytophagia</taxon>
        <taxon>Cytophagales</taxon>
        <taxon>Hymenobacteraceae</taxon>
        <taxon>Hymenobacter</taxon>
    </lineage>
</organism>
<gene>
    <name evidence="3" type="ORF">Q5H93_13470</name>
</gene>
<evidence type="ECO:0000256" key="1">
    <source>
        <dbReference type="ARBA" id="ARBA00022723"/>
    </source>
</evidence>
<name>A0ABT9BC30_9BACT</name>
<dbReference type="GO" id="GO:0016787">
    <property type="term" value="F:hydrolase activity"/>
    <property type="evidence" value="ECO:0007669"/>
    <property type="project" value="UniProtKB-KW"/>
</dbReference>
<dbReference type="InterPro" id="IPR036663">
    <property type="entry name" value="Fumarylacetoacetase_C_sf"/>
</dbReference>
<keyword evidence="4" id="KW-1185">Reference proteome</keyword>
<sequence>MKIICIGRNYADHIAELHNEVPTAPVIFMKPETALLQRNQPFFVPDFSQDIHHELELVLRVSKNGKHIEEKFAHTYFDAIGLGIDFTARDLQSELKKKGLPWELAKAFDGSAPISTSFKPVGEFADLANINFHLEVNGEVRQRGNSSLMLHPFAKIISFVSQYITLKMGDLIFTGTPSGVGPVKAGDQLSGFLEGEKILDVAVR</sequence>
<feature type="domain" description="Fumarylacetoacetase-like C-terminal" evidence="2">
    <location>
        <begin position="2"/>
        <end position="189"/>
    </location>
</feature>
<dbReference type="InterPro" id="IPR011234">
    <property type="entry name" value="Fumarylacetoacetase-like_C"/>
</dbReference>
<comment type="caution">
    <text evidence="3">The sequence shown here is derived from an EMBL/GenBank/DDBJ whole genome shotgun (WGS) entry which is preliminary data.</text>
</comment>
<evidence type="ECO:0000313" key="3">
    <source>
        <dbReference type="EMBL" id="MDO7875747.1"/>
    </source>
</evidence>
<keyword evidence="1" id="KW-0479">Metal-binding</keyword>
<evidence type="ECO:0000259" key="2">
    <source>
        <dbReference type="Pfam" id="PF01557"/>
    </source>
</evidence>
<keyword evidence="3" id="KW-0378">Hydrolase</keyword>